<feature type="non-terminal residue" evidence="8">
    <location>
        <position position="1"/>
    </location>
</feature>
<dbReference type="InterPro" id="IPR017441">
    <property type="entry name" value="Protein_kinase_ATP_BS"/>
</dbReference>
<dbReference type="SUPFAM" id="SSF56112">
    <property type="entry name" value="Protein kinase-like (PK-like)"/>
    <property type="match status" value="1"/>
</dbReference>
<dbReference type="InterPro" id="IPR000719">
    <property type="entry name" value="Prot_kinase_dom"/>
</dbReference>
<evidence type="ECO:0000313" key="9">
    <source>
        <dbReference type="Proteomes" id="UP000051952"/>
    </source>
</evidence>
<gene>
    <name evidence="8" type="ORF">BSAL_33610</name>
</gene>
<evidence type="ECO:0000259" key="7">
    <source>
        <dbReference type="PROSITE" id="PS50011"/>
    </source>
</evidence>
<accession>A0A0S4JNH4</accession>
<dbReference type="PANTHER" id="PTHR48016">
    <property type="entry name" value="MAP KINASE KINASE KINASE SSK2-RELATED-RELATED"/>
    <property type="match status" value="1"/>
</dbReference>
<evidence type="ECO:0000256" key="5">
    <source>
        <dbReference type="PROSITE-ProRule" id="PRU10141"/>
    </source>
</evidence>
<feature type="region of interest" description="Disordered" evidence="6">
    <location>
        <begin position="492"/>
        <end position="525"/>
    </location>
</feature>
<feature type="compositionally biased region" description="Low complexity" evidence="6">
    <location>
        <begin position="634"/>
        <end position="657"/>
    </location>
</feature>
<feature type="compositionally biased region" description="Basic and acidic residues" evidence="6">
    <location>
        <begin position="167"/>
        <end position="177"/>
    </location>
</feature>
<feature type="compositionally biased region" description="Low complexity" evidence="6">
    <location>
        <begin position="82"/>
        <end position="106"/>
    </location>
</feature>
<feature type="region of interest" description="Disordered" evidence="6">
    <location>
        <begin position="633"/>
        <end position="696"/>
    </location>
</feature>
<evidence type="ECO:0000313" key="8">
    <source>
        <dbReference type="EMBL" id="CUG91696.1"/>
    </source>
</evidence>
<dbReference type="Proteomes" id="UP000051952">
    <property type="component" value="Unassembled WGS sequence"/>
</dbReference>
<feature type="region of interest" description="Disordered" evidence="6">
    <location>
        <begin position="239"/>
        <end position="292"/>
    </location>
</feature>
<dbReference type="PROSITE" id="PS00107">
    <property type="entry name" value="PROTEIN_KINASE_ATP"/>
    <property type="match status" value="1"/>
</dbReference>
<keyword evidence="4 5" id="KW-0067">ATP-binding</keyword>
<feature type="compositionally biased region" description="Low complexity" evidence="6">
    <location>
        <begin position="45"/>
        <end position="63"/>
    </location>
</feature>
<evidence type="ECO:0000256" key="6">
    <source>
        <dbReference type="SAM" id="MobiDB-lite"/>
    </source>
</evidence>
<dbReference type="GO" id="GO:0004672">
    <property type="term" value="F:protein kinase activity"/>
    <property type="evidence" value="ECO:0007669"/>
    <property type="project" value="InterPro"/>
</dbReference>
<dbReference type="InterPro" id="IPR050538">
    <property type="entry name" value="MAP_kinase_kinase_kinase"/>
</dbReference>
<keyword evidence="1" id="KW-0808">Transferase</keyword>
<dbReference type="SMART" id="SM00220">
    <property type="entry name" value="S_TKc"/>
    <property type="match status" value="1"/>
</dbReference>
<feature type="compositionally biased region" description="Basic and acidic residues" evidence="6">
    <location>
        <begin position="184"/>
        <end position="199"/>
    </location>
</feature>
<organism evidence="8 9">
    <name type="scientific">Bodo saltans</name>
    <name type="common">Flagellated protozoan</name>
    <dbReference type="NCBI Taxonomy" id="75058"/>
    <lineage>
        <taxon>Eukaryota</taxon>
        <taxon>Discoba</taxon>
        <taxon>Euglenozoa</taxon>
        <taxon>Kinetoplastea</taxon>
        <taxon>Metakinetoplastina</taxon>
        <taxon>Eubodonida</taxon>
        <taxon>Bodonidae</taxon>
        <taxon>Bodo</taxon>
    </lineage>
</organism>
<keyword evidence="9" id="KW-1185">Reference proteome</keyword>
<dbReference type="EMBL" id="CYKH01001959">
    <property type="protein sequence ID" value="CUG91696.1"/>
    <property type="molecule type" value="Genomic_DNA"/>
</dbReference>
<feature type="compositionally biased region" description="Polar residues" evidence="6">
    <location>
        <begin position="22"/>
        <end position="33"/>
    </location>
</feature>
<feature type="region of interest" description="Disordered" evidence="6">
    <location>
        <begin position="1035"/>
        <end position="1074"/>
    </location>
</feature>
<feature type="region of interest" description="Disordered" evidence="6">
    <location>
        <begin position="162"/>
        <end position="225"/>
    </location>
</feature>
<feature type="domain" description="Protein kinase" evidence="7">
    <location>
        <begin position="959"/>
        <end position="1325"/>
    </location>
</feature>
<dbReference type="InterPro" id="IPR011009">
    <property type="entry name" value="Kinase-like_dom_sf"/>
</dbReference>
<feature type="region of interest" description="Disordered" evidence="6">
    <location>
        <begin position="21"/>
        <end position="112"/>
    </location>
</feature>
<keyword evidence="2 5" id="KW-0547">Nucleotide-binding</keyword>
<dbReference type="VEuPathDB" id="TriTrypDB:BSAL_33610"/>
<dbReference type="Gene3D" id="1.10.510.10">
    <property type="entry name" value="Transferase(Phosphotransferase) domain 1"/>
    <property type="match status" value="1"/>
</dbReference>
<dbReference type="OrthoDB" id="2186239at2759"/>
<feature type="binding site" evidence="5">
    <location>
        <position position="988"/>
    </location>
    <ligand>
        <name>ATP</name>
        <dbReference type="ChEBI" id="CHEBI:30616"/>
    </ligand>
</feature>
<evidence type="ECO:0000256" key="3">
    <source>
        <dbReference type="ARBA" id="ARBA00022777"/>
    </source>
</evidence>
<evidence type="ECO:0000256" key="4">
    <source>
        <dbReference type="ARBA" id="ARBA00022840"/>
    </source>
</evidence>
<dbReference type="PROSITE" id="PS00108">
    <property type="entry name" value="PROTEIN_KINASE_ST"/>
    <property type="match status" value="1"/>
</dbReference>
<reference evidence="9" key="1">
    <citation type="submission" date="2015-09" db="EMBL/GenBank/DDBJ databases">
        <authorList>
            <consortium name="Pathogen Informatics"/>
        </authorList>
    </citation>
    <scope>NUCLEOTIDE SEQUENCE [LARGE SCALE GENOMIC DNA]</scope>
    <source>
        <strain evidence="9">Lake Konstanz</strain>
    </source>
</reference>
<keyword evidence="3 8" id="KW-0418">Kinase</keyword>
<sequence length="1331" mass="142072">FVCAHKSATLNRQTHRTVKMLSLTQERSLTKSSAAGAAADRGTKRSTLSATSASTQRSSSSSLGVNPAPHASPSTGLGEGSGVANSATPSSSSSSSSAAGAASSSSMIHGPPPLLYTTKWSASQRYLYRYLARRVMLHADVVPTFDDLMKFSKMVRVSFQGGEASDGEERLVDSDRQSEEDDDRQARVSSSERRERRNQEDEDADEDDEEDEEEDDGGERQAIESAEVLTTFFVADSNEDESISSLETTTDSRSSSSLTQHPSSKSSKEGAADGRRTQQHQQQQIQQHQRRVPPPVAAVLRLLILLHEVVVDADGHAMFLLALTDEADFFNVASHTVNSYAARFLDDVQLGGGGGGVAAALLMGGGRAGAKKRRQRDALIGKLQKLADGGWTARVTPVVQHFMGYVAAMADFQDRHHCLCNVLVDVTRSHEFLLATPLSEYFIELGHGIIELIKFLLVAHGTGLHESVFDDTTSATAATPTAGTTTFTEASISLNNTTGTNTSFPASERRRGNGCSSSNGGGGGGKTRQLLTQIVAMCLKDTHHLYSLLSIVASRMVTDDDEHVATHHLAHGNALTNAANITARELLADPSPQFAVARRRWVALLQQHTRLTTQLSDYFSAVRLSVKNAIDNVSAGDTSSSSTSNSGGSSSSAGISGPDQKSSSSPHDDGKTSSTSLSSSIIQATATGGSKSSLSRSMWEWRERLQTMIVPRIDPPPPLSSPASFFSSSIPLHRAQHESAAVVHMDPSTPTVVPPTTTTDKEKGPAPFFSVVLSGGAQVVDPPTMAEGTHQPLPPHHFTTAANVARMSSAKSTASSRASTVSSFFAADALPQPPTTNDDIFASLGPHAPSVVAPVMSNFFSAPTTAHFQVKESGNNDGEQPAAAHLCQFPPYLPPGAILPSLTPTQSSNILVRSTDASAPVGPPAQNVVGAHFVGFIALDDDAAAVRPLLPSERQRFQVQYQVVLGKGSSAVVYRGWDDLIGCYVACKECTCAYTEEDEENTTLQNLSHQNAAGPASIIPIEQLHLPTLNPPVSASTTVTATTGTTNSSATGATPTSLTTTMQQRPTTTTTTTSSLPLLDHRLMTTSVTTTGGGEVRVVRNSILAEFQALVALRHPRIVRVIAVVFVQHIARIFMEWVPAGSVQTVLLDMKSGLRETAVCRYIREALEGLAYLHSRGVVHRDLKPGNMLLSADGSVKLTDFGTSRPMNEFGEAAPHTTGVVGTVPYLAPECLLGTYSTASDVWAIGCSALHMMTGKAPWNDEAHDTVSLIYKLSNLTEASHLPQIVLDGGATRMSEEMRSFICTAMTFDWHARPTAEDLLKHRIFHKQRDS</sequence>
<evidence type="ECO:0000256" key="1">
    <source>
        <dbReference type="ARBA" id="ARBA00022679"/>
    </source>
</evidence>
<feature type="compositionally biased region" description="Low complexity" evidence="6">
    <location>
        <begin position="244"/>
        <end position="259"/>
    </location>
</feature>
<name>A0A0S4JNH4_BODSA</name>
<protein>
    <submittedName>
        <fullName evidence="8">Protein kinase, putative</fullName>
    </submittedName>
</protein>
<dbReference type="PROSITE" id="PS50011">
    <property type="entry name" value="PROTEIN_KINASE_DOM"/>
    <property type="match status" value="1"/>
</dbReference>
<feature type="compositionally biased region" description="Acidic residues" evidence="6">
    <location>
        <begin position="200"/>
        <end position="217"/>
    </location>
</feature>
<dbReference type="GO" id="GO:0005524">
    <property type="term" value="F:ATP binding"/>
    <property type="evidence" value="ECO:0007669"/>
    <property type="project" value="UniProtKB-UniRule"/>
</dbReference>
<dbReference type="InterPro" id="IPR008271">
    <property type="entry name" value="Ser/Thr_kinase_AS"/>
</dbReference>
<feature type="compositionally biased region" description="Basic and acidic residues" evidence="6">
    <location>
        <begin position="266"/>
        <end position="276"/>
    </location>
</feature>
<dbReference type="Pfam" id="PF00069">
    <property type="entry name" value="Pkinase"/>
    <property type="match status" value="1"/>
</dbReference>
<feature type="compositionally biased region" description="Low complexity" evidence="6">
    <location>
        <begin position="672"/>
        <end position="687"/>
    </location>
</feature>
<feature type="compositionally biased region" description="Polar residues" evidence="6">
    <location>
        <begin position="492"/>
        <end position="505"/>
    </location>
</feature>
<evidence type="ECO:0000256" key="2">
    <source>
        <dbReference type="ARBA" id="ARBA00022741"/>
    </source>
</evidence>
<proteinExistence type="predicted"/>
<dbReference type="PANTHER" id="PTHR48016:SF56">
    <property type="entry name" value="MAPKK KINASE"/>
    <property type="match status" value="1"/>
</dbReference>